<keyword evidence="3" id="KW-1185">Reference proteome</keyword>
<dbReference type="AlphaFoldDB" id="A0AA37TE56"/>
<comment type="caution">
    <text evidence="2">The sequence shown here is derived from an EMBL/GenBank/DDBJ whole genome shotgun (WGS) entry which is preliminary data.</text>
</comment>
<dbReference type="Proteomes" id="UP001157440">
    <property type="component" value="Unassembled WGS sequence"/>
</dbReference>
<evidence type="ECO:0000313" key="2">
    <source>
        <dbReference type="EMBL" id="GLS72276.1"/>
    </source>
</evidence>
<protein>
    <submittedName>
        <fullName evidence="2">Uncharacterized protein</fullName>
    </submittedName>
</protein>
<accession>A0AA37TE56</accession>
<feature type="region of interest" description="Disordered" evidence="1">
    <location>
        <begin position="48"/>
        <end position="110"/>
    </location>
</feature>
<reference evidence="3" key="1">
    <citation type="journal article" date="2019" name="Int. J. Syst. Evol. Microbiol.">
        <title>The Global Catalogue of Microorganisms (GCM) 10K type strain sequencing project: providing services to taxonomists for standard genome sequencing and annotation.</title>
        <authorList>
            <consortium name="The Broad Institute Genomics Platform"/>
            <consortium name="The Broad Institute Genome Sequencing Center for Infectious Disease"/>
            <person name="Wu L."/>
            <person name="Ma J."/>
        </authorList>
    </citation>
    <scope>NUCLEOTIDE SEQUENCE [LARGE SCALE GENOMIC DNA]</scope>
    <source>
        <strain evidence="3">NBRC 103632</strain>
    </source>
</reference>
<proteinExistence type="predicted"/>
<sequence length="153" mass="15299">MGAAIELSVAARSPCIWATVSRATFSKAGSGAAAGAGFGAGCALAAHGSATPRHRPTSQGERRMIAPVQGPAPSGASKPTRTAITALNRIDDTSGLSGADRRSGRSGDRMRIIARDAGKTVTLAASGEGEACLARPVRADPVSGHRDAVGARP</sequence>
<evidence type="ECO:0000256" key="1">
    <source>
        <dbReference type="SAM" id="MobiDB-lite"/>
    </source>
</evidence>
<gene>
    <name evidence="2" type="ORF">GCM10007890_42890</name>
</gene>
<name>A0AA37TE56_9HYPH</name>
<feature type="compositionally biased region" description="Basic and acidic residues" evidence="1">
    <location>
        <begin position="99"/>
        <end position="110"/>
    </location>
</feature>
<organism evidence="2 3">
    <name type="scientific">Methylobacterium tardum</name>
    <dbReference type="NCBI Taxonomy" id="374432"/>
    <lineage>
        <taxon>Bacteria</taxon>
        <taxon>Pseudomonadati</taxon>
        <taxon>Pseudomonadota</taxon>
        <taxon>Alphaproteobacteria</taxon>
        <taxon>Hyphomicrobiales</taxon>
        <taxon>Methylobacteriaceae</taxon>
        <taxon>Methylobacterium</taxon>
    </lineage>
</organism>
<evidence type="ECO:0000313" key="3">
    <source>
        <dbReference type="Proteomes" id="UP001157440"/>
    </source>
</evidence>
<dbReference type="EMBL" id="BSPL01000020">
    <property type="protein sequence ID" value="GLS72276.1"/>
    <property type="molecule type" value="Genomic_DNA"/>
</dbReference>